<dbReference type="Proteomes" id="UP000001868">
    <property type="component" value="Chromosome"/>
</dbReference>
<name>B4RDW8_PHEZH</name>
<dbReference type="KEGG" id="pzu:PHZ_c0403"/>
<dbReference type="STRING" id="450851.PHZ_c0403"/>
<feature type="transmembrane region" description="Helical" evidence="1">
    <location>
        <begin position="117"/>
        <end position="144"/>
    </location>
</feature>
<gene>
    <name evidence="2" type="ordered locus">PHZ_c0403</name>
</gene>
<evidence type="ECO:0000313" key="2">
    <source>
        <dbReference type="EMBL" id="ACG76817.1"/>
    </source>
</evidence>
<sequence>MGGFSIEAALKSGFGLARREPLAVLAWGAGYMLFGLVMQALSLGGDLPEYLRLMTEDPEAAAALVDSRAESRALLVLPVMLILSLLLNAALYGAVARALLRPQERSFFFLRLGRGELWLMLTSIALALLAILVVLPVAGLAAFATGLLSGATGATPLIWGLLLGLPLLAACLYFASRFSLAWVQAFDEERFVLLDAWRLTRGQGWRIVLTMLALAFLLLIIAVVVVIPAVIVGGIVLSVAGATGGGVVMLVVLGLAALAFFSALYGLLYTVMAAAYVEIYRSLAVRAA</sequence>
<keyword evidence="1" id="KW-0472">Membrane</keyword>
<accession>B4RDW8</accession>
<feature type="transmembrane region" description="Helical" evidence="1">
    <location>
        <begin position="156"/>
        <end position="175"/>
    </location>
</feature>
<evidence type="ECO:0000256" key="1">
    <source>
        <dbReference type="SAM" id="Phobius"/>
    </source>
</evidence>
<dbReference type="RefSeq" id="WP_012520965.1">
    <property type="nucleotide sequence ID" value="NC_011144.1"/>
</dbReference>
<evidence type="ECO:0000313" key="3">
    <source>
        <dbReference type="Proteomes" id="UP000001868"/>
    </source>
</evidence>
<dbReference type="OrthoDB" id="7185995at2"/>
<dbReference type="HOGENOM" id="CLU_078152_0_0_5"/>
<feature type="transmembrane region" description="Helical" evidence="1">
    <location>
        <begin position="207"/>
        <end position="240"/>
    </location>
</feature>
<protein>
    <recommendedName>
        <fullName evidence="4">Glycerophosphoryl diester phosphodiesterase membrane domain-containing protein</fullName>
    </recommendedName>
</protein>
<dbReference type="AlphaFoldDB" id="B4RDW8"/>
<proteinExistence type="predicted"/>
<reference evidence="2 3" key="1">
    <citation type="journal article" date="2008" name="BMC Genomics">
        <title>Complete genome of Phenylobacterium zucineum - a novel facultative intracellular bacterium isolated from human erythroleukemia cell line K562.</title>
        <authorList>
            <person name="Luo Y."/>
            <person name="Xu X."/>
            <person name="Ding Z."/>
            <person name="Liu Z."/>
            <person name="Zhang B."/>
            <person name="Yan Z."/>
            <person name="Sun J."/>
            <person name="Hu S."/>
            <person name="Hu X."/>
        </authorList>
    </citation>
    <scope>NUCLEOTIDE SEQUENCE [LARGE SCALE GENOMIC DNA]</scope>
    <source>
        <strain evidence="2 3">HLK1</strain>
    </source>
</reference>
<evidence type="ECO:0008006" key="4">
    <source>
        <dbReference type="Google" id="ProtNLM"/>
    </source>
</evidence>
<dbReference type="EMBL" id="CP000747">
    <property type="protein sequence ID" value="ACG76817.1"/>
    <property type="molecule type" value="Genomic_DNA"/>
</dbReference>
<feature type="transmembrane region" description="Helical" evidence="1">
    <location>
        <begin position="73"/>
        <end position="96"/>
    </location>
</feature>
<keyword evidence="3" id="KW-1185">Reference proteome</keyword>
<organism evidence="2 3">
    <name type="scientific">Phenylobacterium zucineum (strain HLK1)</name>
    <dbReference type="NCBI Taxonomy" id="450851"/>
    <lineage>
        <taxon>Bacteria</taxon>
        <taxon>Pseudomonadati</taxon>
        <taxon>Pseudomonadota</taxon>
        <taxon>Alphaproteobacteria</taxon>
        <taxon>Caulobacterales</taxon>
        <taxon>Caulobacteraceae</taxon>
        <taxon>Phenylobacterium</taxon>
    </lineage>
</organism>
<feature type="transmembrane region" description="Helical" evidence="1">
    <location>
        <begin position="21"/>
        <end position="41"/>
    </location>
</feature>
<feature type="transmembrane region" description="Helical" evidence="1">
    <location>
        <begin position="246"/>
        <end position="277"/>
    </location>
</feature>
<keyword evidence="1" id="KW-0812">Transmembrane</keyword>
<keyword evidence="1" id="KW-1133">Transmembrane helix</keyword>